<evidence type="ECO:0000256" key="8">
    <source>
        <dbReference type="ARBA" id="ARBA00023065"/>
    </source>
</evidence>
<evidence type="ECO:0000313" key="15">
    <source>
        <dbReference type="EMBL" id="BBI59882.1"/>
    </source>
</evidence>
<sequence>MSNGALAQSNDAEALGTLTVTGTNLYENVGYTRRSTNAGTGLTLSQKELPQAISIVTEQRIRDQNLNSIEEVLSNTTGISTRNVDSERVSFSSRGFRINSFQYDGIPTLNTDNRWYFGEGRLNTAIYDRVEVIRGANGLVSGSGNPGRQLTSCASTPTAANLPAPSPVRWAVGINVAVPSM</sequence>
<protein>
    <recommendedName>
        <fullName evidence="14">TonB-dependent receptor plug domain-containing protein</fullName>
    </recommendedName>
</protein>
<keyword evidence="8" id="KW-0406">Ion transport</keyword>
<feature type="domain" description="TonB-dependent receptor plug" evidence="14">
    <location>
        <begin position="46"/>
        <end position="147"/>
    </location>
</feature>
<evidence type="ECO:0000256" key="6">
    <source>
        <dbReference type="ARBA" id="ARBA00022729"/>
    </source>
</evidence>
<evidence type="ECO:0000313" key="16">
    <source>
        <dbReference type="Proteomes" id="UP000320231"/>
    </source>
</evidence>
<keyword evidence="5 13" id="KW-0812">Transmembrane</keyword>
<keyword evidence="6" id="KW-0732">Signal</keyword>
<dbReference type="Pfam" id="PF07715">
    <property type="entry name" value="Plug"/>
    <property type="match status" value="1"/>
</dbReference>
<organism evidence="15 16">
    <name type="scientific">Vreelandella sulfidaeris</name>
    <dbReference type="NCBI Taxonomy" id="115553"/>
    <lineage>
        <taxon>Bacteria</taxon>
        <taxon>Pseudomonadati</taxon>
        <taxon>Pseudomonadota</taxon>
        <taxon>Gammaproteobacteria</taxon>
        <taxon>Oceanospirillales</taxon>
        <taxon>Halomonadaceae</taxon>
        <taxon>Vreelandella</taxon>
    </lineage>
</organism>
<keyword evidence="10 13" id="KW-0472">Membrane</keyword>
<dbReference type="EMBL" id="AP019514">
    <property type="protein sequence ID" value="BBI59882.1"/>
    <property type="molecule type" value="Genomic_DNA"/>
</dbReference>
<evidence type="ECO:0000256" key="7">
    <source>
        <dbReference type="ARBA" id="ARBA00023004"/>
    </source>
</evidence>
<proteinExistence type="inferred from homology"/>
<evidence type="ECO:0000256" key="9">
    <source>
        <dbReference type="ARBA" id="ARBA00023077"/>
    </source>
</evidence>
<evidence type="ECO:0000256" key="1">
    <source>
        <dbReference type="ARBA" id="ARBA00009810"/>
    </source>
</evidence>
<keyword evidence="4" id="KW-0410">Iron transport</keyword>
<dbReference type="SUPFAM" id="SSF56935">
    <property type="entry name" value="Porins"/>
    <property type="match status" value="1"/>
</dbReference>
<dbReference type="GO" id="GO:0009279">
    <property type="term" value="C:cell outer membrane"/>
    <property type="evidence" value="ECO:0007669"/>
    <property type="project" value="UniProtKB-SubCell"/>
</dbReference>
<dbReference type="GO" id="GO:0015344">
    <property type="term" value="F:siderophore uptake transmembrane transporter activity"/>
    <property type="evidence" value="ECO:0007669"/>
    <property type="project" value="TreeGrafter"/>
</dbReference>
<comment type="subcellular location">
    <subcellularLocation>
        <location evidence="13">Cell outer membrane</location>
        <topology evidence="13">Multi-pass membrane protein</topology>
    </subcellularLocation>
</comment>
<evidence type="ECO:0000256" key="12">
    <source>
        <dbReference type="ARBA" id="ARBA00023237"/>
    </source>
</evidence>
<gene>
    <name evidence="15" type="ORF">HSBAA_11880</name>
</gene>
<keyword evidence="12 13" id="KW-0998">Cell outer membrane</keyword>
<evidence type="ECO:0000256" key="13">
    <source>
        <dbReference type="PROSITE-ProRule" id="PRU01360"/>
    </source>
</evidence>
<dbReference type="KEGG" id="hsr:HSBAA_11880"/>
<keyword evidence="2 13" id="KW-0813">Transport</keyword>
<reference evidence="15 16" key="1">
    <citation type="journal article" date="2019" name="Microbiol. Resour. Announc.">
        <title>Complete Genome Sequence of Halomonas sulfidaeris Strain Esulfide1 Isolated from a Metal Sulfide Rock at a Depth of 2,200 Meters, Obtained Using Nanopore Sequencing.</title>
        <authorList>
            <person name="Saito M."/>
            <person name="Nishigata A."/>
            <person name="Galipon J."/>
            <person name="Arakawa K."/>
        </authorList>
    </citation>
    <scope>NUCLEOTIDE SEQUENCE [LARGE SCALE GENOMIC DNA]</scope>
    <source>
        <strain evidence="15 16">ATCC BAA-803</strain>
    </source>
</reference>
<dbReference type="Gene3D" id="2.170.130.10">
    <property type="entry name" value="TonB-dependent receptor, plug domain"/>
    <property type="match status" value="1"/>
</dbReference>
<evidence type="ECO:0000256" key="2">
    <source>
        <dbReference type="ARBA" id="ARBA00022448"/>
    </source>
</evidence>
<evidence type="ECO:0000256" key="11">
    <source>
        <dbReference type="ARBA" id="ARBA00023170"/>
    </source>
</evidence>
<name>A0A455U1L8_9GAMM</name>
<comment type="similarity">
    <text evidence="1 13">Belongs to the TonB-dependent receptor family.</text>
</comment>
<keyword evidence="9" id="KW-0798">TonB box</keyword>
<dbReference type="PANTHER" id="PTHR32552:SF74">
    <property type="entry name" value="HYDROXAMATE SIDEROPHORE RECEPTOR FHUE"/>
    <property type="match status" value="1"/>
</dbReference>
<dbReference type="InterPro" id="IPR012910">
    <property type="entry name" value="Plug_dom"/>
</dbReference>
<keyword evidence="3 13" id="KW-1134">Transmembrane beta strand</keyword>
<evidence type="ECO:0000256" key="5">
    <source>
        <dbReference type="ARBA" id="ARBA00022692"/>
    </source>
</evidence>
<keyword evidence="11" id="KW-0675">Receptor</keyword>
<accession>A0A455U1L8</accession>
<dbReference type="InterPro" id="IPR037066">
    <property type="entry name" value="Plug_dom_sf"/>
</dbReference>
<dbReference type="InterPro" id="IPR039426">
    <property type="entry name" value="TonB-dep_rcpt-like"/>
</dbReference>
<dbReference type="Proteomes" id="UP000320231">
    <property type="component" value="Chromosome"/>
</dbReference>
<dbReference type="PANTHER" id="PTHR32552">
    <property type="entry name" value="FERRICHROME IRON RECEPTOR-RELATED"/>
    <property type="match status" value="1"/>
</dbReference>
<evidence type="ECO:0000256" key="3">
    <source>
        <dbReference type="ARBA" id="ARBA00022452"/>
    </source>
</evidence>
<keyword evidence="7" id="KW-0408">Iron</keyword>
<dbReference type="AlphaFoldDB" id="A0A455U1L8"/>
<evidence type="ECO:0000256" key="4">
    <source>
        <dbReference type="ARBA" id="ARBA00022496"/>
    </source>
</evidence>
<evidence type="ECO:0000256" key="10">
    <source>
        <dbReference type="ARBA" id="ARBA00023136"/>
    </source>
</evidence>
<evidence type="ECO:0000259" key="14">
    <source>
        <dbReference type="Pfam" id="PF07715"/>
    </source>
</evidence>
<dbReference type="PROSITE" id="PS52016">
    <property type="entry name" value="TONB_DEPENDENT_REC_3"/>
    <property type="match status" value="1"/>
</dbReference>
<dbReference type="FunFam" id="2.170.130.10:FF:000010">
    <property type="entry name" value="Ferripyoverdine receptor"/>
    <property type="match status" value="1"/>
</dbReference>